<keyword evidence="5" id="KW-1185">Reference proteome</keyword>
<proteinExistence type="predicted"/>
<evidence type="ECO:0000256" key="1">
    <source>
        <dbReference type="SAM" id="SignalP"/>
    </source>
</evidence>
<dbReference type="RefSeq" id="WP_025865082.1">
    <property type="nucleotide sequence ID" value="NZ_BLAX01000001.1"/>
</dbReference>
<keyword evidence="1" id="KW-0732">Signal</keyword>
<feature type="domain" description="Cellulose-binding Sde182 nucleoside hydrolase-like" evidence="2">
    <location>
        <begin position="28"/>
        <end position="271"/>
    </location>
</feature>
<feature type="domain" description="DUF5060" evidence="3">
    <location>
        <begin position="292"/>
        <end position="353"/>
    </location>
</feature>
<dbReference type="OrthoDB" id="253051at2"/>
<protein>
    <submittedName>
        <fullName evidence="4">Uncharacterized protein</fullName>
    </submittedName>
</protein>
<name>A0A5M4ATS0_9BACT</name>
<feature type="signal peptide" evidence="1">
    <location>
        <begin position="1"/>
        <end position="19"/>
    </location>
</feature>
<feature type="chain" id="PRO_5024442584" evidence="1">
    <location>
        <begin position="20"/>
        <end position="427"/>
    </location>
</feature>
<dbReference type="AlphaFoldDB" id="A0A5M4ATS0"/>
<evidence type="ECO:0000313" key="5">
    <source>
        <dbReference type="Proteomes" id="UP000391834"/>
    </source>
</evidence>
<dbReference type="InterPro" id="IPR032260">
    <property type="entry name" value="DUF5060"/>
</dbReference>
<dbReference type="GO" id="GO:0016799">
    <property type="term" value="F:hydrolase activity, hydrolyzing N-glycosyl compounds"/>
    <property type="evidence" value="ECO:0007669"/>
    <property type="project" value="InterPro"/>
</dbReference>
<dbReference type="Proteomes" id="UP000391834">
    <property type="component" value="Unassembled WGS sequence"/>
</dbReference>
<dbReference type="Pfam" id="PF07632">
    <property type="entry name" value="Sde182_NH-like"/>
    <property type="match status" value="1"/>
</dbReference>
<dbReference type="InterPro" id="IPR036452">
    <property type="entry name" value="Ribo_hydro-like"/>
</dbReference>
<evidence type="ECO:0000259" key="2">
    <source>
        <dbReference type="Pfam" id="PF07632"/>
    </source>
</evidence>
<accession>A0A5M4ATS0</accession>
<organism evidence="4 5">
    <name type="scientific">Prolixibacter bellariivorans</name>
    <dbReference type="NCBI Taxonomy" id="314319"/>
    <lineage>
        <taxon>Bacteria</taxon>
        <taxon>Pseudomonadati</taxon>
        <taxon>Bacteroidota</taxon>
        <taxon>Bacteroidia</taxon>
        <taxon>Marinilabiliales</taxon>
        <taxon>Prolixibacteraceae</taxon>
        <taxon>Prolixibacter</taxon>
    </lineage>
</organism>
<dbReference type="EMBL" id="BLAX01000001">
    <property type="protein sequence ID" value="GET31330.1"/>
    <property type="molecule type" value="Genomic_DNA"/>
</dbReference>
<sequence length="427" mass="48402">MNRIALIFSFLVCSAPLFAQQPVSEKPRVLISTDIGGTDPDDNQSMIHLLMYSDMFDIEGLVSSPSYGYGNENQILRAIGLYEKDLPNLRKHRKDFPSPEYLRSVTKQGRRGGAPYVGYTKASEGSDWIIKCAQKKSDRPLWVLVWGGLDDVAQALHDAPEIQSKIKVYWIGGPNKKWSVNSYAYIAENFPDLWFIEVNASYRGFFSNTGVPDSLNTDNYYARYIRGAGYLGKDFKRYYDGRIKMGDTPSVLYMMNGVPNNPQGESWGGSFEKMNHSPRIIFNQNATIADTVPVYSVLEFHLKGPKIEIPSDSTCFTLKVAGQKWGGFYLGNGNYGVRYAPKKAETLTYTITSGIPGFRDREGTFVVDDHWPGKPGPADYQLGTNWYTDRSDPKLFDGQWQGAKTILKWRNEALLDWAKRWKWLSEK</sequence>
<dbReference type="SUPFAM" id="SSF53590">
    <property type="entry name" value="Nucleoside hydrolase"/>
    <property type="match status" value="1"/>
</dbReference>
<dbReference type="Gene3D" id="3.90.245.10">
    <property type="entry name" value="Ribonucleoside hydrolase-like"/>
    <property type="match status" value="1"/>
</dbReference>
<reference evidence="4 5" key="1">
    <citation type="submission" date="2019-10" db="EMBL/GenBank/DDBJ databases">
        <title>Prolixibacter strains distinguished by the presence of nitrate reductase genes were adept at nitrate-dependent anaerobic corrosion of metallic iron and carbon steel.</title>
        <authorList>
            <person name="Iino T."/>
            <person name="Shono N."/>
            <person name="Ito K."/>
            <person name="Nakamura R."/>
            <person name="Sueoka K."/>
            <person name="Harayama S."/>
            <person name="Ohkuma M."/>
        </authorList>
    </citation>
    <scope>NUCLEOTIDE SEQUENCE [LARGE SCALE GENOMIC DNA]</scope>
    <source>
        <strain evidence="4 5">JCM 13498</strain>
    </source>
</reference>
<gene>
    <name evidence="4" type="ORF">PbJCM13498_01930</name>
</gene>
<comment type="caution">
    <text evidence="4">The sequence shown here is derived from an EMBL/GenBank/DDBJ whole genome shotgun (WGS) entry which is preliminary data.</text>
</comment>
<evidence type="ECO:0000313" key="4">
    <source>
        <dbReference type="EMBL" id="GET31330.1"/>
    </source>
</evidence>
<dbReference type="Pfam" id="PF16586">
    <property type="entry name" value="DUF5060"/>
    <property type="match status" value="1"/>
</dbReference>
<evidence type="ECO:0000259" key="3">
    <source>
        <dbReference type="Pfam" id="PF16586"/>
    </source>
</evidence>
<dbReference type="InterPro" id="IPR011483">
    <property type="entry name" value="Sde182_NH-like"/>
</dbReference>